<dbReference type="RefSeq" id="WP_345640713.1">
    <property type="nucleotide sequence ID" value="NZ_BAABEP010000002.1"/>
</dbReference>
<evidence type="ECO:0000313" key="3">
    <source>
        <dbReference type="EMBL" id="GAA3711151.1"/>
    </source>
</evidence>
<feature type="domain" description="Helix-turn-helix" evidence="2">
    <location>
        <begin position="29"/>
        <end position="87"/>
    </location>
</feature>
<organism evidence="3 4">
    <name type="scientific">Streptomyces tremellae</name>
    <dbReference type="NCBI Taxonomy" id="1124239"/>
    <lineage>
        <taxon>Bacteria</taxon>
        <taxon>Bacillati</taxon>
        <taxon>Actinomycetota</taxon>
        <taxon>Actinomycetes</taxon>
        <taxon>Kitasatosporales</taxon>
        <taxon>Streptomycetaceae</taxon>
        <taxon>Streptomyces</taxon>
    </lineage>
</organism>
<feature type="region of interest" description="Disordered" evidence="1">
    <location>
        <begin position="1"/>
        <end position="24"/>
    </location>
</feature>
<evidence type="ECO:0000313" key="4">
    <source>
        <dbReference type="Proteomes" id="UP001499884"/>
    </source>
</evidence>
<sequence length="98" mass="10512">MTSPRTRAAAVTTPSPKPPPERLDLPVIERGKKLTGAKREKFAKKVVAAYRTPGRRVTIREICEATGRSYGAIHFVLSEAGATRRGPRNGGAAGQVES</sequence>
<evidence type="ECO:0000259" key="2">
    <source>
        <dbReference type="Pfam" id="PF19575"/>
    </source>
</evidence>
<keyword evidence="4" id="KW-1185">Reference proteome</keyword>
<accession>A0ABP7DYN5</accession>
<dbReference type="EMBL" id="BAABEP010000002">
    <property type="protein sequence ID" value="GAA3711151.1"/>
    <property type="molecule type" value="Genomic_DNA"/>
</dbReference>
<name>A0ABP7DYN5_9ACTN</name>
<evidence type="ECO:0000256" key="1">
    <source>
        <dbReference type="SAM" id="MobiDB-lite"/>
    </source>
</evidence>
<proteinExistence type="predicted"/>
<reference evidence="4" key="1">
    <citation type="journal article" date="2019" name="Int. J. Syst. Evol. Microbiol.">
        <title>The Global Catalogue of Microorganisms (GCM) 10K type strain sequencing project: providing services to taxonomists for standard genome sequencing and annotation.</title>
        <authorList>
            <consortium name="The Broad Institute Genomics Platform"/>
            <consortium name="The Broad Institute Genome Sequencing Center for Infectious Disease"/>
            <person name="Wu L."/>
            <person name="Ma J."/>
        </authorList>
    </citation>
    <scope>NUCLEOTIDE SEQUENCE [LARGE SCALE GENOMIC DNA]</scope>
    <source>
        <strain evidence="4">JCM 30846</strain>
    </source>
</reference>
<comment type="caution">
    <text evidence="3">The sequence shown here is derived from an EMBL/GenBank/DDBJ whole genome shotgun (WGS) entry which is preliminary data.</text>
</comment>
<dbReference type="Pfam" id="PF19575">
    <property type="entry name" value="HTH_58"/>
    <property type="match status" value="1"/>
</dbReference>
<dbReference type="Proteomes" id="UP001499884">
    <property type="component" value="Unassembled WGS sequence"/>
</dbReference>
<protein>
    <recommendedName>
        <fullName evidence="2">Helix-turn-helix domain-containing protein</fullName>
    </recommendedName>
</protein>
<dbReference type="InterPro" id="IPR045745">
    <property type="entry name" value="HTH_58_Actinobacteria-type"/>
</dbReference>
<gene>
    <name evidence="3" type="ORF">GCM10023082_06230</name>
</gene>